<feature type="domain" description="Fatty acid desaturase" evidence="16">
    <location>
        <begin position="143"/>
        <end position="348"/>
    </location>
</feature>
<proteinExistence type="inferred from homology"/>
<evidence type="ECO:0000256" key="4">
    <source>
        <dbReference type="ARBA" id="ARBA00022692"/>
    </source>
</evidence>
<evidence type="ECO:0000259" key="16">
    <source>
        <dbReference type="Pfam" id="PF00487"/>
    </source>
</evidence>
<evidence type="ECO:0000256" key="15">
    <source>
        <dbReference type="SAM" id="Phobius"/>
    </source>
</evidence>
<evidence type="ECO:0000256" key="13">
    <source>
        <dbReference type="SAM" id="Coils"/>
    </source>
</evidence>
<dbReference type="GO" id="GO:0006633">
    <property type="term" value="P:fatty acid biosynthetic process"/>
    <property type="evidence" value="ECO:0007669"/>
    <property type="project" value="UniProtKB-KW"/>
</dbReference>
<dbReference type="AlphaFoldDB" id="A0ABD1DMF3"/>
<evidence type="ECO:0000256" key="5">
    <source>
        <dbReference type="ARBA" id="ARBA00022832"/>
    </source>
</evidence>
<evidence type="ECO:0000256" key="1">
    <source>
        <dbReference type="ARBA" id="ARBA00004141"/>
    </source>
</evidence>
<evidence type="ECO:0000256" key="11">
    <source>
        <dbReference type="ARBA" id="ARBA00023160"/>
    </source>
</evidence>
<keyword evidence="10 15" id="KW-0472">Membrane</keyword>
<evidence type="ECO:0000256" key="14">
    <source>
        <dbReference type="SAM" id="MobiDB-lite"/>
    </source>
</evidence>
<protein>
    <recommendedName>
        <fullName evidence="16">Fatty acid desaturase domain-containing protein</fullName>
    </recommendedName>
</protein>
<comment type="cofactor">
    <cofactor evidence="12">
        <name>Fe(2+)</name>
        <dbReference type="ChEBI" id="CHEBI:29033"/>
    </cofactor>
</comment>
<feature type="coiled-coil region" evidence="13">
    <location>
        <begin position="449"/>
        <end position="483"/>
    </location>
</feature>
<feature type="region of interest" description="Disordered" evidence="14">
    <location>
        <begin position="21"/>
        <end position="43"/>
    </location>
</feature>
<evidence type="ECO:0000313" key="18">
    <source>
        <dbReference type="Proteomes" id="UP001562425"/>
    </source>
</evidence>
<comment type="subcellular location">
    <subcellularLocation>
        <location evidence="1">Membrane</location>
        <topology evidence="1">Multi-pass membrane protein</topology>
    </subcellularLocation>
</comment>
<keyword evidence="9" id="KW-0443">Lipid metabolism</keyword>
<evidence type="ECO:0000256" key="8">
    <source>
        <dbReference type="ARBA" id="ARBA00023004"/>
    </source>
</evidence>
<evidence type="ECO:0000256" key="7">
    <source>
        <dbReference type="ARBA" id="ARBA00023002"/>
    </source>
</evidence>
<keyword evidence="3 12" id="KW-0444">Lipid biosynthesis</keyword>
<evidence type="ECO:0000256" key="2">
    <source>
        <dbReference type="ARBA" id="ARBA00009295"/>
    </source>
</evidence>
<gene>
    <name evidence="17" type="ORF">pipiens_007093</name>
</gene>
<dbReference type="GO" id="GO:0016020">
    <property type="term" value="C:membrane"/>
    <property type="evidence" value="ECO:0007669"/>
    <property type="project" value="UniProtKB-SubCell"/>
</dbReference>
<evidence type="ECO:0000256" key="9">
    <source>
        <dbReference type="ARBA" id="ARBA00023098"/>
    </source>
</evidence>
<feature type="compositionally biased region" description="Low complexity" evidence="14">
    <location>
        <begin position="31"/>
        <end position="42"/>
    </location>
</feature>
<name>A0ABD1DMF3_CULPP</name>
<reference evidence="17 18" key="1">
    <citation type="submission" date="2024-05" db="EMBL/GenBank/DDBJ databases">
        <title>Culex pipiens pipiens assembly and annotation.</title>
        <authorList>
            <person name="Alout H."/>
            <person name="Durand T."/>
        </authorList>
    </citation>
    <scope>NUCLEOTIDE SEQUENCE [LARGE SCALE GENOMIC DNA]</scope>
    <source>
        <strain evidence="17">HA-2024</strain>
        <tissue evidence="17">Whole body</tissue>
    </source>
</reference>
<feature type="transmembrane region" description="Helical" evidence="15">
    <location>
        <begin position="117"/>
        <end position="138"/>
    </location>
</feature>
<keyword evidence="7 12" id="KW-0560">Oxidoreductase</keyword>
<feature type="transmembrane region" description="Helical" evidence="15">
    <location>
        <begin position="263"/>
        <end position="281"/>
    </location>
</feature>
<dbReference type="PANTHER" id="PTHR11351">
    <property type="entry name" value="ACYL-COA DESATURASE"/>
    <property type="match status" value="1"/>
</dbReference>
<dbReference type="CDD" id="cd03505">
    <property type="entry name" value="Delta9-FADS-like"/>
    <property type="match status" value="1"/>
</dbReference>
<dbReference type="EMBL" id="JBEHCU010005113">
    <property type="protein sequence ID" value="KAL1400845.1"/>
    <property type="molecule type" value="Genomic_DNA"/>
</dbReference>
<sequence length="534" mass="61385">MGADSHTKTITCSKTAELIDATMTPQNKGQSSSSATTTTSSTGILPSLTELREELVSNDSTLDAQQFQKQFLSNCNGIAHETEVDKKMRQIGSHTPILPSEIGTDFNFQRGIVWKNVIGFAALHVCGVIGLHLAFWQYCDWRTTLYSIWLMYMSGQGVTMGAHRLWAHKAFKAKLWLRVVLLWLHTLAGQNCLYVWVRDHRQHHKYSDTDADPHNANRGFFFSHIGWLLSRKHPKVIEYGKKIDMSDLEADPWIMFQKRHYKLLYTIFALFGPTSIPVLFWGESPLYALFVAFFFRTILSLNGTWSVNSAAHMFGTRPYDKTIWPVENMFVSFVAMGEGWHNYHHAFPWDYRASEYGTPLNLTGVLIDFLAKHGHIWDRKTATSNMVKTRLLRTGDKSHHTYGTDEGRKAFKTLWNIWRHPTNPTYTSIYTPKPKIIQSEGYALVEDELKKSEMDDDILKREADELLRRQKEEESQKTEANKIYTKLSQYIKEQQQELPEDLAQQVNNNQAANGKAKLNIDGNQNVIQRKVSVQ</sequence>
<dbReference type="PANTHER" id="PTHR11351:SF92">
    <property type="entry name" value="ACYL-COA DESATURASE 2-LIKE PROTEIN"/>
    <property type="match status" value="1"/>
</dbReference>
<keyword evidence="13" id="KW-0175">Coiled coil</keyword>
<dbReference type="Proteomes" id="UP001562425">
    <property type="component" value="Unassembled WGS sequence"/>
</dbReference>
<evidence type="ECO:0000256" key="12">
    <source>
        <dbReference type="RuleBase" id="RU000581"/>
    </source>
</evidence>
<comment type="domain">
    <text evidence="12">The histidine box domains are involved in binding the catalytic metal ions.</text>
</comment>
<dbReference type="InterPro" id="IPR005804">
    <property type="entry name" value="FA_desaturase_dom"/>
</dbReference>
<keyword evidence="5" id="KW-0276">Fatty acid metabolism</keyword>
<comment type="similarity">
    <text evidence="2 12">Belongs to the fatty acid desaturase type 1 family.</text>
</comment>
<dbReference type="GO" id="GO:0016491">
    <property type="term" value="F:oxidoreductase activity"/>
    <property type="evidence" value="ECO:0007669"/>
    <property type="project" value="UniProtKB-KW"/>
</dbReference>
<evidence type="ECO:0000256" key="10">
    <source>
        <dbReference type="ARBA" id="ARBA00023136"/>
    </source>
</evidence>
<keyword evidence="11 12" id="KW-0275">Fatty acid biosynthesis</keyword>
<evidence type="ECO:0000256" key="3">
    <source>
        <dbReference type="ARBA" id="ARBA00022516"/>
    </source>
</evidence>
<feature type="transmembrane region" description="Helical" evidence="15">
    <location>
        <begin position="287"/>
        <end position="307"/>
    </location>
</feature>
<accession>A0ABD1DMF3</accession>
<dbReference type="PRINTS" id="PR00075">
    <property type="entry name" value="FACDDSATRASE"/>
</dbReference>
<feature type="transmembrane region" description="Helical" evidence="15">
    <location>
        <begin position="175"/>
        <end position="197"/>
    </location>
</feature>
<keyword evidence="4 12" id="KW-0812">Transmembrane</keyword>
<keyword evidence="6 15" id="KW-1133">Transmembrane helix</keyword>
<evidence type="ECO:0000256" key="6">
    <source>
        <dbReference type="ARBA" id="ARBA00022989"/>
    </source>
</evidence>
<dbReference type="Pfam" id="PF00487">
    <property type="entry name" value="FA_desaturase"/>
    <property type="match status" value="1"/>
</dbReference>
<comment type="caution">
    <text evidence="17">The sequence shown here is derived from an EMBL/GenBank/DDBJ whole genome shotgun (WGS) entry which is preliminary data.</text>
</comment>
<keyword evidence="18" id="KW-1185">Reference proteome</keyword>
<organism evidence="17 18">
    <name type="scientific">Culex pipiens pipiens</name>
    <name type="common">Northern house mosquito</name>
    <dbReference type="NCBI Taxonomy" id="38569"/>
    <lineage>
        <taxon>Eukaryota</taxon>
        <taxon>Metazoa</taxon>
        <taxon>Ecdysozoa</taxon>
        <taxon>Arthropoda</taxon>
        <taxon>Hexapoda</taxon>
        <taxon>Insecta</taxon>
        <taxon>Pterygota</taxon>
        <taxon>Neoptera</taxon>
        <taxon>Endopterygota</taxon>
        <taxon>Diptera</taxon>
        <taxon>Nematocera</taxon>
        <taxon>Culicoidea</taxon>
        <taxon>Culicidae</taxon>
        <taxon>Culicinae</taxon>
        <taxon>Culicini</taxon>
        <taxon>Culex</taxon>
        <taxon>Culex</taxon>
    </lineage>
</organism>
<keyword evidence="8" id="KW-0408">Iron</keyword>
<dbReference type="InterPro" id="IPR015876">
    <property type="entry name" value="Acyl-CoA_DS"/>
</dbReference>
<evidence type="ECO:0000313" key="17">
    <source>
        <dbReference type="EMBL" id="KAL1400845.1"/>
    </source>
</evidence>